<evidence type="ECO:0000256" key="1">
    <source>
        <dbReference type="ARBA" id="ARBA00001947"/>
    </source>
</evidence>
<keyword evidence="6" id="KW-0862">Zinc</keyword>
<dbReference type="PANTHER" id="PTHR21666:SF288">
    <property type="entry name" value="CELL DIVISION PROTEIN YTFB"/>
    <property type="match status" value="1"/>
</dbReference>
<feature type="compositionally biased region" description="Basic and acidic residues" evidence="8">
    <location>
        <begin position="423"/>
        <end position="433"/>
    </location>
</feature>
<evidence type="ECO:0000256" key="6">
    <source>
        <dbReference type="ARBA" id="ARBA00022833"/>
    </source>
</evidence>
<protein>
    <submittedName>
        <fullName evidence="12">Peptidoglycan DD-metalloendopeptidase family protein</fullName>
    </submittedName>
</protein>
<dbReference type="OrthoDB" id="9810477at2"/>
<evidence type="ECO:0000259" key="10">
    <source>
        <dbReference type="Pfam" id="PF01551"/>
    </source>
</evidence>
<keyword evidence="7" id="KW-0482">Metalloprotease</keyword>
<proteinExistence type="predicted"/>
<feature type="region of interest" description="Disordered" evidence="8">
    <location>
        <begin position="384"/>
        <end position="433"/>
    </location>
</feature>
<comment type="subcellular location">
    <subcellularLocation>
        <location evidence="2">Cell envelope</location>
    </subcellularLocation>
</comment>
<feature type="domain" description="Csd3-like second N-terminal" evidence="11">
    <location>
        <begin position="157"/>
        <end position="266"/>
    </location>
</feature>
<dbReference type="PANTHER" id="PTHR21666">
    <property type="entry name" value="PEPTIDASE-RELATED"/>
    <property type="match status" value="1"/>
</dbReference>
<evidence type="ECO:0000256" key="2">
    <source>
        <dbReference type="ARBA" id="ARBA00004196"/>
    </source>
</evidence>
<evidence type="ECO:0000256" key="4">
    <source>
        <dbReference type="ARBA" id="ARBA00022723"/>
    </source>
</evidence>
<sequence length="433" mass="49134">MAKHKLAYILLGITVAVFAGLLLFCENNSQNPQTLAQSSTVADTLTPDSSELNMEYGMIADSFSVYKGKIERNQFLADILLKYNVSYPEIDRLVKNAKDIFDVRDIRHGRDYAVYCKKDSTGKAACFVYEPNPTEYVVFDLRDSISVFKGQKEIEVRTKEASGVITSSLFETLVDNDLSPALALELSDIYAWTIDFYRIQKGDYFKVVFDEHYVDDEFIGVGKIHAANFNHMGNPFYAFSFNDGDFEDYYDENGESLRKAFLKSPLKFGRLTSGYTKRRFHPVQKRWKAHLGTDYAAPRGTPIMSTGDGVVIAAQYSKYNGNYVKIRHNGTYTTQYLHMTKIKSGIRAGVKVKQSDIIGYVGSTGLATGPHVCYRFWKNGSQVDHRREKLPPSKPVKEDMREEFEQEMHEQKQQLDSIPIDTDAVKGEKLASI</sequence>
<keyword evidence="9" id="KW-1133">Transmembrane helix</keyword>
<dbReference type="AlphaFoldDB" id="A0A6N6M7J6"/>
<keyword evidence="3" id="KW-0645">Protease</keyword>
<dbReference type="GO" id="GO:0004222">
    <property type="term" value="F:metalloendopeptidase activity"/>
    <property type="evidence" value="ECO:0007669"/>
    <property type="project" value="TreeGrafter"/>
</dbReference>
<dbReference type="InterPro" id="IPR011055">
    <property type="entry name" value="Dup_hybrid_motif"/>
</dbReference>
<feature type="domain" description="M23ase beta-sheet core" evidence="10">
    <location>
        <begin position="289"/>
        <end position="384"/>
    </location>
</feature>
<evidence type="ECO:0000256" key="5">
    <source>
        <dbReference type="ARBA" id="ARBA00022801"/>
    </source>
</evidence>
<keyword evidence="5" id="KW-0378">Hydrolase</keyword>
<dbReference type="Gene3D" id="3.10.450.350">
    <property type="match status" value="1"/>
</dbReference>
<comment type="caution">
    <text evidence="12">The sequence shown here is derived from an EMBL/GenBank/DDBJ whole genome shotgun (WGS) entry which is preliminary data.</text>
</comment>
<evidence type="ECO:0000256" key="8">
    <source>
        <dbReference type="SAM" id="MobiDB-lite"/>
    </source>
</evidence>
<dbReference type="Pfam" id="PF19425">
    <property type="entry name" value="Csd3_N2"/>
    <property type="match status" value="1"/>
</dbReference>
<evidence type="ECO:0000256" key="3">
    <source>
        <dbReference type="ARBA" id="ARBA00022670"/>
    </source>
</evidence>
<evidence type="ECO:0000259" key="11">
    <source>
        <dbReference type="Pfam" id="PF19425"/>
    </source>
</evidence>
<evidence type="ECO:0000256" key="7">
    <source>
        <dbReference type="ARBA" id="ARBA00023049"/>
    </source>
</evidence>
<organism evidence="12 13">
    <name type="scientific">Salibacter halophilus</name>
    <dbReference type="NCBI Taxonomy" id="1803916"/>
    <lineage>
        <taxon>Bacteria</taxon>
        <taxon>Pseudomonadati</taxon>
        <taxon>Bacteroidota</taxon>
        <taxon>Flavobacteriia</taxon>
        <taxon>Flavobacteriales</taxon>
        <taxon>Salibacteraceae</taxon>
        <taxon>Salibacter</taxon>
    </lineage>
</organism>
<evidence type="ECO:0000313" key="12">
    <source>
        <dbReference type="EMBL" id="KAB1062805.1"/>
    </source>
</evidence>
<keyword evidence="9" id="KW-0472">Membrane</keyword>
<name>A0A6N6M7J6_9FLAO</name>
<keyword evidence="4" id="KW-0479">Metal-binding</keyword>
<keyword evidence="13" id="KW-1185">Reference proteome</keyword>
<dbReference type="Gene3D" id="2.70.70.10">
    <property type="entry name" value="Glucose Permease (Domain IIA)"/>
    <property type="match status" value="1"/>
</dbReference>
<dbReference type="InterPro" id="IPR045834">
    <property type="entry name" value="Csd3_N2"/>
</dbReference>
<dbReference type="GO" id="GO:0046872">
    <property type="term" value="F:metal ion binding"/>
    <property type="evidence" value="ECO:0007669"/>
    <property type="project" value="UniProtKB-KW"/>
</dbReference>
<dbReference type="InterPro" id="IPR016047">
    <property type="entry name" value="M23ase_b-sheet_dom"/>
</dbReference>
<dbReference type="RefSeq" id="WP_151169395.1">
    <property type="nucleotide sequence ID" value="NZ_WACR01000010.1"/>
</dbReference>
<evidence type="ECO:0000256" key="9">
    <source>
        <dbReference type="SAM" id="Phobius"/>
    </source>
</evidence>
<dbReference type="InterPro" id="IPR050570">
    <property type="entry name" value="Cell_wall_metabolism_enzyme"/>
</dbReference>
<dbReference type="Pfam" id="PF01551">
    <property type="entry name" value="Peptidase_M23"/>
    <property type="match status" value="1"/>
</dbReference>
<feature type="compositionally biased region" description="Basic and acidic residues" evidence="8">
    <location>
        <begin position="384"/>
        <end position="400"/>
    </location>
</feature>
<comment type="cofactor">
    <cofactor evidence="1">
        <name>Zn(2+)</name>
        <dbReference type="ChEBI" id="CHEBI:29105"/>
    </cofactor>
</comment>
<gene>
    <name evidence="12" type="ORF">F3059_11500</name>
</gene>
<dbReference type="GO" id="GO:0030313">
    <property type="term" value="C:cell envelope"/>
    <property type="evidence" value="ECO:0007669"/>
    <property type="project" value="UniProtKB-SubCell"/>
</dbReference>
<reference evidence="12 13" key="1">
    <citation type="submission" date="2019-09" db="EMBL/GenBank/DDBJ databases">
        <title>Genomes of Cryomorphaceae.</title>
        <authorList>
            <person name="Bowman J.P."/>
        </authorList>
    </citation>
    <scope>NUCLEOTIDE SEQUENCE [LARGE SCALE GENOMIC DNA]</scope>
    <source>
        <strain evidence="12 13">KCTC 52047</strain>
    </source>
</reference>
<accession>A0A6N6M7J6</accession>
<keyword evidence="9" id="KW-0812">Transmembrane</keyword>
<dbReference type="CDD" id="cd12797">
    <property type="entry name" value="M23_peptidase"/>
    <property type="match status" value="1"/>
</dbReference>
<dbReference type="EMBL" id="WACR01000010">
    <property type="protein sequence ID" value="KAB1062805.1"/>
    <property type="molecule type" value="Genomic_DNA"/>
</dbReference>
<dbReference type="SUPFAM" id="SSF51261">
    <property type="entry name" value="Duplicated hybrid motif"/>
    <property type="match status" value="1"/>
</dbReference>
<evidence type="ECO:0000313" key="13">
    <source>
        <dbReference type="Proteomes" id="UP000435357"/>
    </source>
</evidence>
<dbReference type="GO" id="GO:0006508">
    <property type="term" value="P:proteolysis"/>
    <property type="evidence" value="ECO:0007669"/>
    <property type="project" value="UniProtKB-KW"/>
</dbReference>
<feature type="transmembrane region" description="Helical" evidence="9">
    <location>
        <begin position="7"/>
        <end position="24"/>
    </location>
</feature>
<dbReference type="Proteomes" id="UP000435357">
    <property type="component" value="Unassembled WGS sequence"/>
</dbReference>